<feature type="transmembrane region" description="Helical" evidence="5">
    <location>
        <begin position="151"/>
        <end position="172"/>
    </location>
</feature>
<dbReference type="AlphaFoldDB" id="A0A8B6DDL0"/>
<dbReference type="InterPro" id="IPR000276">
    <property type="entry name" value="GPCR_Rhodpsn"/>
</dbReference>
<evidence type="ECO:0000256" key="3">
    <source>
        <dbReference type="ARBA" id="ARBA00022989"/>
    </source>
</evidence>
<dbReference type="SUPFAM" id="SSF81321">
    <property type="entry name" value="Family A G protein-coupled receptor-like"/>
    <property type="match status" value="1"/>
</dbReference>
<evidence type="ECO:0000259" key="6">
    <source>
        <dbReference type="PROSITE" id="PS50262"/>
    </source>
</evidence>
<dbReference type="InterPro" id="IPR053219">
    <property type="entry name" value="GPCR_Dmsr-1"/>
</dbReference>
<dbReference type="PROSITE" id="PS50262">
    <property type="entry name" value="G_PROTEIN_RECEP_F1_2"/>
    <property type="match status" value="1"/>
</dbReference>
<dbReference type="InterPro" id="IPR017452">
    <property type="entry name" value="GPCR_Rhodpsn_7TM"/>
</dbReference>
<evidence type="ECO:0000256" key="5">
    <source>
        <dbReference type="SAM" id="Phobius"/>
    </source>
</evidence>
<dbReference type="Pfam" id="PF10324">
    <property type="entry name" value="7TM_GPCR_Srw"/>
    <property type="match status" value="1"/>
</dbReference>
<comment type="caution">
    <text evidence="7">The sequence shown here is derived from an EMBL/GenBank/DDBJ whole genome shotgun (WGS) entry which is preliminary data.</text>
</comment>
<accession>A0A8B6DDL0</accession>
<dbReference type="EMBL" id="UYJE01003203">
    <property type="protein sequence ID" value="VDI17308.1"/>
    <property type="molecule type" value="Genomic_DNA"/>
</dbReference>
<dbReference type="OrthoDB" id="5864054at2759"/>
<feature type="transmembrane region" description="Helical" evidence="5">
    <location>
        <begin position="27"/>
        <end position="52"/>
    </location>
</feature>
<feature type="transmembrane region" description="Helical" evidence="5">
    <location>
        <begin position="64"/>
        <end position="89"/>
    </location>
</feature>
<feature type="transmembrane region" description="Helical" evidence="5">
    <location>
        <begin position="311"/>
        <end position="327"/>
    </location>
</feature>
<keyword evidence="2 5" id="KW-0812">Transmembrane</keyword>
<keyword evidence="4 5" id="KW-0472">Membrane</keyword>
<feature type="transmembrane region" description="Helical" evidence="5">
    <location>
        <begin position="212"/>
        <end position="235"/>
    </location>
</feature>
<dbReference type="Gene3D" id="1.20.1070.10">
    <property type="entry name" value="Rhodopsin 7-helix transmembrane proteins"/>
    <property type="match status" value="1"/>
</dbReference>
<protein>
    <recommendedName>
        <fullName evidence="6">G-protein coupled receptors family 1 profile domain-containing protein</fullName>
    </recommendedName>
</protein>
<dbReference type="Proteomes" id="UP000596742">
    <property type="component" value="Unassembled WGS sequence"/>
</dbReference>
<dbReference type="PRINTS" id="PR00237">
    <property type="entry name" value="GPCRRHODOPSN"/>
</dbReference>
<dbReference type="InterPro" id="IPR019427">
    <property type="entry name" value="7TM_GPCR_serpentine_rcpt_Srw"/>
</dbReference>
<feature type="domain" description="G-protein coupled receptors family 1 profile" evidence="6">
    <location>
        <begin position="44"/>
        <end position="324"/>
    </location>
</feature>
<keyword evidence="8" id="KW-1185">Reference proteome</keyword>
<evidence type="ECO:0000256" key="1">
    <source>
        <dbReference type="ARBA" id="ARBA00004370"/>
    </source>
</evidence>
<organism evidence="7 8">
    <name type="scientific">Mytilus galloprovincialis</name>
    <name type="common">Mediterranean mussel</name>
    <dbReference type="NCBI Taxonomy" id="29158"/>
    <lineage>
        <taxon>Eukaryota</taxon>
        <taxon>Metazoa</taxon>
        <taxon>Spiralia</taxon>
        <taxon>Lophotrochozoa</taxon>
        <taxon>Mollusca</taxon>
        <taxon>Bivalvia</taxon>
        <taxon>Autobranchia</taxon>
        <taxon>Pteriomorphia</taxon>
        <taxon>Mytilida</taxon>
        <taxon>Mytiloidea</taxon>
        <taxon>Mytilidae</taxon>
        <taxon>Mytilinae</taxon>
        <taxon>Mytilus</taxon>
    </lineage>
</organism>
<evidence type="ECO:0000256" key="2">
    <source>
        <dbReference type="ARBA" id="ARBA00022692"/>
    </source>
</evidence>
<evidence type="ECO:0000313" key="7">
    <source>
        <dbReference type="EMBL" id="VDI17308.1"/>
    </source>
</evidence>
<sequence length="377" mass="43570">MNRCVYEDIIRFDTKGSSLSDFRTQYAYMHGPISIVICILGIILNAANIVVLTRKNMMTSINVILTWLAVVDNLKMTDYLIFAIGFYVMKDPDLDLMNTYNIHKGKYLEFHASFAIVCHNIGVWLTVSLAIFRFLYIWFPGRGKIFCTVTRAKLTVALIYVTIAIICIPNYYTNFLDKKTPVHLNSSNITCHAKYTVNMIDQKDPVFIANTYIQAIFTKLVPCVLLTVLTFLLIYAMHQAYQKRKVLLSQGHDQDARRHHEHNRTTGMLLAVVILFLLVELPFGILTLMIVFSPAEWMTKVYDNLGEFHELLALFNNSVNFLLYCSMSKQFRKTFISIFCRCLPKQNYRVINMTERSQFNNSVNHNHHNTTHVQTDA</sequence>
<dbReference type="PANTHER" id="PTHR46273">
    <property type="entry name" value="MYOSUPPRESSIN RECEPTOR 1, ISOFORM B-RELATED"/>
    <property type="match status" value="1"/>
</dbReference>
<gene>
    <name evidence="7" type="ORF">MGAL_10B017233</name>
</gene>
<proteinExistence type="predicted"/>
<evidence type="ECO:0000256" key="4">
    <source>
        <dbReference type="ARBA" id="ARBA00023136"/>
    </source>
</evidence>
<dbReference type="GO" id="GO:0005886">
    <property type="term" value="C:plasma membrane"/>
    <property type="evidence" value="ECO:0007669"/>
    <property type="project" value="TreeGrafter"/>
</dbReference>
<reference evidence="7" key="1">
    <citation type="submission" date="2018-11" db="EMBL/GenBank/DDBJ databases">
        <authorList>
            <person name="Alioto T."/>
            <person name="Alioto T."/>
        </authorList>
    </citation>
    <scope>NUCLEOTIDE SEQUENCE</scope>
</reference>
<dbReference type="PANTHER" id="PTHR46273:SF4">
    <property type="entry name" value="AT19640P"/>
    <property type="match status" value="1"/>
</dbReference>
<feature type="transmembrane region" description="Helical" evidence="5">
    <location>
        <begin position="114"/>
        <end position="139"/>
    </location>
</feature>
<dbReference type="GO" id="GO:0008528">
    <property type="term" value="F:G protein-coupled peptide receptor activity"/>
    <property type="evidence" value="ECO:0007669"/>
    <property type="project" value="InterPro"/>
</dbReference>
<name>A0A8B6DDL0_MYTGA</name>
<comment type="subcellular location">
    <subcellularLocation>
        <location evidence="1">Membrane</location>
    </subcellularLocation>
</comment>
<dbReference type="CDD" id="cd14978">
    <property type="entry name" value="7tmA_FMRFamide_R-like"/>
    <property type="match status" value="1"/>
</dbReference>
<keyword evidence="3 5" id="KW-1133">Transmembrane helix</keyword>
<feature type="transmembrane region" description="Helical" evidence="5">
    <location>
        <begin position="267"/>
        <end position="291"/>
    </location>
</feature>
<evidence type="ECO:0000313" key="8">
    <source>
        <dbReference type="Proteomes" id="UP000596742"/>
    </source>
</evidence>